<accession>A0A9W6XZG5</accession>
<evidence type="ECO:0000256" key="1">
    <source>
        <dbReference type="SAM" id="MobiDB-lite"/>
    </source>
</evidence>
<evidence type="ECO:0000313" key="2">
    <source>
        <dbReference type="EMBL" id="GMF48258.1"/>
    </source>
</evidence>
<proteinExistence type="predicted"/>
<reference evidence="2" key="1">
    <citation type="submission" date="2023-04" db="EMBL/GenBank/DDBJ databases">
        <title>Phytophthora fragariaefolia NBRC 109709.</title>
        <authorList>
            <person name="Ichikawa N."/>
            <person name="Sato H."/>
            <person name="Tonouchi N."/>
        </authorList>
    </citation>
    <scope>NUCLEOTIDE SEQUENCE</scope>
    <source>
        <strain evidence="2">NBRC 109709</strain>
    </source>
</reference>
<evidence type="ECO:0000313" key="3">
    <source>
        <dbReference type="Proteomes" id="UP001165121"/>
    </source>
</evidence>
<feature type="compositionally biased region" description="Low complexity" evidence="1">
    <location>
        <begin position="62"/>
        <end position="73"/>
    </location>
</feature>
<dbReference type="AlphaFoldDB" id="A0A9W6XZG5"/>
<comment type="caution">
    <text evidence="2">The sequence shown here is derived from an EMBL/GenBank/DDBJ whole genome shotgun (WGS) entry which is preliminary data.</text>
</comment>
<protein>
    <submittedName>
        <fullName evidence="2">Unnamed protein product</fullName>
    </submittedName>
</protein>
<dbReference type="EMBL" id="BSXT01002301">
    <property type="protein sequence ID" value="GMF48258.1"/>
    <property type="molecule type" value="Genomic_DNA"/>
</dbReference>
<dbReference type="Proteomes" id="UP001165121">
    <property type="component" value="Unassembled WGS sequence"/>
</dbReference>
<keyword evidence="3" id="KW-1185">Reference proteome</keyword>
<name>A0A9W6XZG5_9STRA</name>
<organism evidence="2 3">
    <name type="scientific">Phytophthora fragariaefolia</name>
    <dbReference type="NCBI Taxonomy" id="1490495"/>
    <lineage>
        <taxon>Eukaryota</taxon>
        <taxon>Sar</taxon>
        <taxon>Stramenopiles</taxon>
        <taxon>Oomycota</taxon>
        <taxon>Peronosporomycetes</taxon>
        <taxon>Peronosporales</taxon>
        <taxon>Peronosporaceae</taxon>
        <taxon>Phytophthora</taxon>
    </lineage>
</organism>
<sequence>MTQTVRTYVEDPLHAECRREASRQREVALYLAAEFQRKEKARRAKEHNGALSRVERRAIPVEAETLAESTTTERLPAESLAESTTTEKSPAESPAELPVESV</sequence>
<feature type="region of interest" description="Disordered" evidence="1">
    <location>
        <begin position="62"/>
        <end position="102"/>
    </location>
</feature>
<gene>
    <name evidence="2" type="ORF">Pfra01_001856800</name>
</gene>